<name>L7MCK6_RHIPC</name>
<keyword evidence="1" id="KW-0732">Signal</keyword>
<evidence type="ECO:0000256" key="1">
    <source>
        <dbReference type="SAM" id="SignalP"/>
    </source>
</evidence>
<dbReference type="AlphaFoldDB" id="L7MCK6"/>
<sequence length="70" mass="7647">MAVYKGVIILLLGLAVITMASYKTGGNGWPTCDGQTCFYDVQTKTQSCPPGCRCIINETTSAYRKGFCWN</sequence>
<feature type="signal peptide" evidence="1">
    <location>
        <begin position="1"/>
        <end position="20"/>
    </location>
</feature>
<evidence type="ECO:0000313" key="2">
    <source>
        <dbReference type="EMBL" id="JAA60939.1"/>
    </source>
</evidence>
<organism evidence="2">
    <name type="scientific">Rhipicephalus pulchellus</name>
    <name type="common">Yellow backed tick</name>
    <name type="synonym">Dermacentor pulchellus</name>
    <dbReference type="NCBI Taxonomy" id="72859"/>
    <lineage>
        <taxon>Eukaryota</taxon>
        <taxon>Metazoa</taxon>
        <taxon>Ecdysozoa</taxon>
        <taxon>Arthropoda</taxon>
        <taxon>Chelicerata</taxon>
        <taxon>Arachnida</taxon>
        <taxon>Acari</taxon>
        <taxon>Parasitiformes</taxon>
        <taxon>Ixodida</taxon>
        <taxon>Ixodoidea</taxon>
        <taxon>Ixodidae</taxon>
        <taxon>Rhipicephalinae</taxon>
        <taxon>Rhipicephalus</taxon>
        <taxon>Rhipicephalus</taxon>
    </lineage>
</organism>
<protein>
    <submittedName>
        <fullName evidence="2">Putative secreted peptide</fullName>
    </submittedName>
</protein>
<reference evidence="2" key="2">
    <citation type="journal article" date="2015" name="J. Proteomics">
        <title>Sexual differences in the sialomes of the zebra tick, Rhipicephalus pulchellus.</title>
        <authorList>
            <person name="Tan A.W."/>
            <person name="Francischetti I.M."/>
            <person name="Slovak M."/>
            <person name="Kini R.M."/>
            <person name="Ribeiro J.M."/>
        </authorList>
    </citation>
    <scope>NUCLEOTIDE SEQUENCE</scope>
    <source>
        <tissue evidence="2">Salivary gland</tissue>
    </source>
</reference>
<reference evidence="2" key="1">
    <citation type="submission" date="2012-11" db="EMBL/GenBank/DDBJ databases">
        <authorList>
            <person name="Lucero-Rivera Y.E."/>
            <person name="Tovar-Ramirez D."/>
        </authorList>
    </citation>
    <scope>NUCLEOTIDE SEQUENCE</scope>
    <source>
        <tissue evidence="2">Salivary gland</tissue>
    </source>
</reference>
<feature type="chain" id="PRO_5003981896" evidence="1">
    <location>
        <begin position="21"/>
        <end position="70"/>
    </location>
</feature>
<proteinExistence type="evidence at transcript level"/>
<accession>L7MCK6</accession>
<dbReference type="EMBL" id="GACK01004095">
    <property type="protein sequence ID" value="JAA60939.1"/>
    <property type="molecule type" value="mRNA"/>
</dbReference>